<dbReference type="Proteomes" id="UP001163046">
    <property type="component" value="Unassembled WGS sequence"/>
</dbReference>
<feature type="chain" id="PRO_5040764392" evidence="1">
    <location>
        <begin position="27"/>
        <end position="143"/>
    </location>
</feature>
<dbReference type="AlphaFoldDB" id="A0A9X0A5H7"/>
<feature type="signal peptide" evidence="1">
    <location>
        <begin position="1"/>
        <end position="26"/>
    </location>
</feature>
<reference evidence="2" key="1">
    <citation type="submission" date="2023-01" db="EMBL/GenBank/DDBJ databases">
        <title>Genome assembly of the deep-sea coral Lophelia pertusa.</title>
        <authorList>
            <person name="Herrera S."/>
            <person name="Cordes E."/>
        </authorList>
    </citation>
    <scope>NUCLEOTIDE SEQUENCE</scope>
    <source>
        <strain evidence="2">USNM1676648</strain>
        <tissue evidence="2">Polyp</tissue>
    </source>
</reference>
<dbReference type="SUPFAM" id="SSF57302">
    <property type="entry name" value="Snake toxin-like"/>
    <property type="match status" value="1"/>
</dbReference>
<dbReference type="OrthoDB" id="5968807at2759"/>
<protein>
    <submittedName>
        <fullName evidence="2">Uncharacterized protein</fullName>
    </submittedName>
</protein>
<keyword evidence="1" id="KW-0732">Signal</keyword>
<gene>
    <name evidence="2" type="ORF">OS493_003416</name>
</gene>
<sequence length="143" mass="15830">MESTIVWSKLFHIIFVVVSFSVTANSLKCYKCKGPDDGRPYPRSICEDEQIEVTCSLNSTCGKYHHEIKSGALVDEMEARSCVSDCYYIELSCRAIILAGGECTYSCCDEDLCNTGTLLSSRVFLTAGTVVSAVVYSYIQHIH</sequence>
<name>A0A9X0A5H7_9CNID</name>
<organism evidence="2 3">
    <name type="scientific">Desmophyllum pertusum</name>
    <dbReference type="NCBI Taxonomy" id="174260"/>
    <lineage>
        <taxon>Eukaryota</taxon>
        <taxon>Metazoa</taxon>
        <taxon>Cnidaria</taxon>
        <taxon>Anthozoa</taxon>
        <taxon>Hexacorallia</taxon>
        <taxon>Scleractinia</taxon>
        <taxon>Caryophylliina</taxon>
        <taxon>Caryophylliidae</taxon>
        <taxon>Desmophyllum</taxon>
    </lineage>
</organism>
<accession>A0A9X0A5H7</accession>
<keyword evidence="3" id="KW-1185">Reference proteome</keyword>
<dbReference type="EMBL" id="MU825397">
    <property type="protein sequence ID" value="KAJ7393757.1"/>
    <property type="molecule type" value="Genomic_DNA"/>
</dbReference>
<evidence type="ECO:0000256" key="1">
    <source>
        <dbReference type="SAM" id="SignalP"/>
    </source>
</evidence>
<evidence type="ECO:0000313" key="2">
    <source>
        <dbReference type="EMBL" id="KAJ7393757.1"/>
    </source>
</evidence>
<dbReference type="CDD" id="cd00117">
    <property type="entry name" value="TFP"/>
    <property type="match status" value="1"/>
</dbReference>
<proteinExistence type="predicted"/>
<dbReference type="InterPro" id="IPR045860">
    <property type="entry name" value="Snake_toxin-like_sf"/>
</dbReference>
<evidence type="ECO:0000313" key="3">
    <source>
        <dbReference type="Proteomes" id="UP001163046"/>
    </source>
</evidence>
<comment type="caution">
    <text evidence="2">The sequence shown here is derived from an EMBL/GenBank/DDBJ whole genome shotgun (WGS) entry which is preliminary data.</text>
</comment>